<feature type="compositionally biased region" description="Low complexity" evidence="1">
    <location>
        <begin position="309"/>
        <end position="326"/>
    </location>
</feature>
<feature type="region of interest" description="Disordered" evidence="1">
    <location>
        <begin position="37"/>
        <end position="116"/>
    </location>
</feature>
<name>A0A427YMW4_9TREE</name>
<feature type="region of interest" description="Disordered" evidence="1">
    <location>
        <begin position="245"/>
        <end position="326"/>
    </location>
</feature>
<dbReference type="STRING" id="1890683.A0A427YMW4"/>
<feature type="region of interest" description="Disordered" evidence="1">
    <location>
        <begin position="388"/>
        <end position="503"/>
    </location>
</feature>
<dbReference type="EMBL" id="RSCD01000006">
    <property type="protein sequence ID" value="RSH92478.1"/>
    <property type="molecule type" value="Genomic_DNA"/>
</dbReference>
<accession>A0A427YMW4</accession>
<dbReference type="Proteomes" id="UP000279259">
    <property type="component" value="Unassembled WGS sequence"/>
</dbReference>
<evidence type="ECO:0000313" key="3">
    <source>
        <dbReference type="Proteomes" id="UP000279259"/>
    </source>
</evidence>
<dbReference type="OrthoDB" id="2575493at2759"/>
<sequence>MPRLPPTTPFLPRLNHPTDESLLLASPVFDDITLDDADFWAVPPPGPSLAPRTPSEAGPSRPPLARASAVPVPPTTVREDGSGPSGSASTSQGDRSGPSGSASKQSKLSGRVGKRDDIADFTLDLDAYLPVDDSVFVEEDTILLGRGQRLSAGHPEEERRAEADGSSSDVSTRPPTPLLHGSTGRLASAPGPAPSDELVVLEPQEDVGLLQHGLSVGDALSPVGGAIGDGQSTVGRMDTDVMHINTPPLLSSSLPSYSFSESSSSLHAADQTPSPPTPERPLGATDAPIPASETQPSDKLEPVEPSNISDVAPSSASASKSTVSTSMSLLRRSLSLNLSTSRRFSAIQDVAGQSPLRDAEAPSTPSRRGSAGDKVLGFISGLMRRSSSGLLGPKQAQPTWASPTVEVRPTTTPSFSITEGSATAPSSTLDVPAESTRTTSTSTSTSSATTRRQAPAPAPPRFRGPYVAPLTRPISPPRATASRALKPARTTGPSTFSNSAISTKNRPVTTSAFVSAALKRLPPAGKGSTAAGNPVQVRAAERAADLSSRRDVFERLASGSSARQHRPTSYVAPPPPPSRKTAILPRTVPIRGHTPGKASLARAKEREKFDAAVRSRHEAKERGTAGHGE</sequence>
<reference evidence="2 3" key="1">
    <citation type="submission" date="2018-11" db="EMBL/GenBank/DDBJ databases">
        <title>Genome sequence of Saitozyma podzolica DSM 27192.</title>
        <authorList>
            <person name="Aliyu H."/>
            <person name="Gorte O."/>
            <person name="Ochsenreither K."/>
        </authorList>
    </citation>
    <scope>NUCLEOTIDE SEQUENCE [LARGE SCALE GENOMIC DNA]</scope>
    <source>
        <strain evidence="2 3">DSM 27192</strain>
    </source>
</reference>
<feature type="compositionally biased region" description="Low complexity" evidence="1">
    <location>
        <begin position="435"/>
        <end position="455"/>
    </location>
</feature>
<organism evidence="2 3">
    <name type="scientific">Saitozyma podzolica</name>
    <dbReference type="NCBI Taxonomy" id="1890683"/>
    <lineage>
        <taxon>Eukaryota</taxon>
        <taxon>Fungi</taxon>
        <taxon>Dikarya</taxon>
        <taxon>Basidiomycota</taxon>
        <taxon>Agaricomycotina</taxon>
        <taxon>Tremellomycetes</taxon>
        <taxon>Tremellales</taxon>
        <taxon>Trimorphomycetaceae</taxon>
        <taxon>Saitozyma</taxon>
    </lineage>
</organism>
<feature type="compositionally biased region" description="Polar residues" evidence="1">
    <location>
        <begin position="85"/>
        <end position="108"/>
    </location>
</feature>
<comment type="caution">
    <text evidence="2">The sequence shown here is derived from an EMBL/GenBank/DDBJ whole genome shotgun (WGS) entry which is preliminary data.</text>
</comment>
<feature type="compositionally biased region" description="Low complexity" evidence="1">
    <location>
        <begin position="247"/>
        <end position="266"/>
    </location>
</feature>
<feature type="region of interest" description="Disordered" evidence="1">
    <location>
        <begin position="349"/>
        <end position="373"/>
    </location>
</feature>
<feature type="compositionally biased region" description="Polar residues" evidence="1">
    <location>
        <begin position="409"/>
        <end position="429"/>
    </location>
</feature>
<feature type="compositionally biased region" description="Polar residues" evidence="1">
    <location>
        <begin position="491"/>
        <end position="503"/>
    </location>
</feature>
<feature type="compositionally biased region" description="Basic and acidic residues" evidence="1">
    <location>
        <begin position="539"/>
        <end position="554"/>
    </location>
</feature>
<evidence type="ECO:0000313" key="2">
    <source>
        <dbReference type="EMBL" id="RSH92478.1"/>
    </source>
</evidence>
<feature type="compositionally biased region" description="Basic and acidic residues" evidence="1">
    <location>
        <begin position="602"/>
        <end position="629"/>
    </location>
</feature>
<proteinExistence type="predicted"/>
<protein>
    <submittedName>
        <fullName evidence="2">Uncharacterized protein</fullName>
    </submittedName>
</protein>
<dbReference type="AlphaFoldDB" id="A0A427YMW4"/>
<gene>
    <name evidence="2" type="ORF">EHS25_008894</name>
</gene>
<evidence type="ECO:0000256" key="1">
    <source>
        <dbReference type="SAM" id="MobiDB-lite"/>
    </source>
</evidence>
<keyword evidence="3" id="KW-1185">Reference proteome</keyword>
<feature type="region of interest" description="Disordered" evidence="1">
    <location>
        <begin position="145"/>
        <end position="204"/>
    </location>
</feature>
<feature type="compositionally biased region" description="Basic and acidic residues" evidence="1">
    <location>
        <begin position="154"/>
        <end position="163"/>
    </location>
</feature>
<feature type="region of interest" description="Disordered" evidence="1">
    <location>
        <begin position="522"/>
        <end position="629"/>
    </location>
</feature>